<dbReference type="AlphaFoldDB" id="C7G7C2"/>
<dbReference type="EMBL" id="ABYJ02000039">
    <property type="protein sequence ID" value="EEV02326.1"/>
    <property type="molecule type" value="Genomic_DNA"/>
</dbReference>
<dbReference type="HOGENOM" id="CLU_2397729_0_0_9"/>
<proteinExistence type="predicted"/>
<comment type="caution">
    <text evidence="1">The sequence shown here is derived from an EMBL/GenBank/DDBJ whole genome shotgun (WGS) entry which is preliminary data.</text>
</comment>
<organism evidence="1 2">
    <name type="scientific">Roseburia intestinalis L1-82</name>
    <dbReference type="NCBI Taxonomy" id="536231"/>
    <lineage>
        <taxon>Bacteria</taxon>
        <taxon>Bacillati</taxon>
        <taxon>Bacillota</taxon>
        <taxon>Clostridia</taxon>
        <taxon>Lachnospirales</taxon>
        <taxon>Lachnospiraceae</taxon>
        <taxon>Roseburia</taxon>
    </lineage>
</organism>
<dbReference type="Proteomes" id="UP000004828">
    <property type="component" value="Unassembled WGS sequence"/>
</dbReference>
<evidence type="ECO:0000313" key="2">
    <source>
        <dbReference type="Proteomes" id="UP000004828"/>
    </source>
</evidence>
<gene>
    <name evidence="1" type="ORF">ROSINTL182_05789</name>
</gene>
<sequence length="93" mass="10239">MKKQGMGGSAFFVGVGWLGLPAGAVCRPPAYLHEKEYYTAFLWVAIIKRKVCQRETLKNVASLCGVPSLNRCPPHNDHHNLKKSFALGSITLL</sequence>
<evidence type="ECO:0000313" key="1">
    <source>
        <dbReference type="EMBL" id="EEV02326.1"/>
    </source>
</evidence>
<reference evidence="1 2" key="1">
    <citation type="submission" date="2009-08" db="EMBL/GenBank/DDBJ databases">
        <authorList>
            <person name="Weinstock G."/>
            <person name="Sodergren E."/>
            <person name="Clifton S."/>
            <person name="Fulton L."/>
            <person name="Fulton B."/>
            <person name="Courtney L."/>
            <person name="Fronick C."/>
            <person name="Harrison M."/>
            <person name="Strong C."/>
            <person name="Farmer C."/>
            <person name="Delahaunty K."/>
            <person name="Markovic C."/>
            <person name="Hall O."/>
            <person name="Minx P."/>
            <person name="Tomlinson C."/>
            <person name="Mitreva M."/>
            <person name="Nelson J."/>
            <person name="Hou S."/>
            <person name="Wollam A."/>
            <person name="Pepin K.H."/>
            <person name="Johnson M."/>
            <person name="Bhonagiri V."/>
            <person name="Nash W.E."/>
            <person name="Warren W."/>
            <person name="Chinwalla A."/>
            <person name="Mardis E.R."/>
            <person name="Wilson R.K."/>
        </authorList>
    </citation>
    <scope>NUCLEOTIDE SEQUENCE [LARGE SCALE GENOMIC DNA]</scope>
    <source>
        <strain evidence="1 2">L1-82</strain>
    </source>
</reference>
<protein>
    <submittedName>
        <fullName evidence="1">Uncharacterized protein</fullName>
    </submittedName>
</protein>
<accession>C7G7C2</accession>
<name>C7G7C2_9FIRM</name>